<dbReference type="InterPro" id="IPR001223">
    <property type="entry name" value="Glyco_hydro18_cat"/>
</dbReference>
<dbReference type="AlphaFoldDB" id="A0AAE0ZU76"/>
<evidence type="ECO:0000259" key="7">
    <source>
        <dbReference type="PROSITE" id="PS51910"/>
    </source>
</evidence>
<dbReference type="PROSITE" id="PS01095">
    <property type="entry name" value="GH18_1"/>
    <property type="match status" value="1"/>
</dbReference>
<dbReference type="SUPFAM" id="SSF51445">
    <property type="entry name" value="(Trans)glycosidases"/>
    <property type="match status" value="1"/>
</dbReference>
<evidence type="ECO:0000256" key="3">
    <source>
        <dbReference type="ARBA" id="ARBA00023157"/>
    </source>
</evidence>
<dbReference type="GO" id="GO:0005975">
    <property type="term" value="P:carbohydrate metabolic process"/>
    <property type="evidence" value="ECO:0007669"/>
    <property type="project" value="InterPro"/>
</dbReference>
<evidence type="ECO:0000313" key="8">
    <source>
        <dbReference type="EMBL" id="KAK3775669.1"/>
    </source>
</evidence>
<dbReference type="Proteomes" id="UP001283361">
    <property type="component" value="Unassembled WGS sequence"/>
</dbReference>
<sequence length="491" mass="55777">MVAPHTHLAISIESLSFTNDMQWLVNSEHWILSWIDMNVEHKMHSKHRLRRQVSIHGARVQSPYPFLPGLFSWSFAIGTDQKRKLQPVTSIIPDFRAATTAQIFPESPPSPVKGKKMICYFTNWAQYRNGEARFLPEDLNPNLCTHIHYAFAQISGRGTTLEPGQWNDESKRGMIGMYERVLQLKAHNPHLKVLLSVGGWGAGSKLFSKMAANRNSRRRFIRNVIRYLRYWGFDGFDIDWEYPGSRGGPPGDKRRFTLLLQEFRSTFETESRARHVKRLFLSVAVAATSPYMDNGYDIRAVTNSVDYVCLMAYDFHGHWDGSTGHMTGLYAPNESEGSDKTHNVDYAVNFWLDAGCPRSKLILGLAAYGRSFTLEYEDDTGLGAPTRGAGAPGPYTRESGILALYEVCSSIWQGGDVIWLEQQEVPYFVRGKQWVAYEDLRSIDLKVQYIKENKLAGAMLWDVSLDDFRGNHCQIGRFSLLMAINKAMGPI</sequence>
<dbReference type="PANTHER" id="PTHR11177">
    <property type="entry name" value="CHITINASE"/>
    <property type="match status" value="1"/>
</dbReference>
<dbReference type="SUPFAM" id="SSF54556">
    <property type="entry name" value="Chitinase insertion domain"/>
    <property type="match status" value="1"/>
</dbReference>
<comment type="caution">
    <text evidence="8">The sequence shown here is derived from an EMBL/GenBank/DDBJ whole genome shotgun (WGS) entry which is preliminary data.</text>
</comment>
<comment type="similarity">
    <text evidence="6">Belongs to the glycosyl hydrolase 18 family.</text>
</comment>
<dbReference type="InterPro" id="IPR029070">
    <property type="entry name" value="Chitinase_insertion_sf"/>
</dbReference>
<dbReference type="PROSITE" id="PS51910">
    <property type="entry name" value="GH18_2"/>
    <property type="match status" value="1"/>
</dbReference>
<keyword evidence="1" id="KW-0732">Signal</keyword>
<evidence type="ECO:0000313" key="9">
    <source>
        <dbReference type="Proteomes" id="UP001283361"/>
    </source>
</evidence>
<dbReference type="PANTHER" id="PTHR11177:SF317">
    <property type="entry name" value="CHITINASE 12-RELATED"/>
    <property type="match status" value="1"/>
</dbReference>
<dbReference type="GO" id="GO:0004568">
    <property type="term" value="F:chitinase activity"/>
    <property type="evidence" value="ECO:0007669"/>
    <property type="project" value="UniProtKB-ARBA"/>
</dbReference>
<proteinExistence type="inferred from homology"/>
<dbReference type="Gene3D" id="3.20.20.80">
    <property type="entry name" value="Glycosidases"/>
    <property type="match status" value="1"/>
</dbReference>
<keyword evidence="4 5" id="KW-0326">Glycosidase</keyword>
<dbReference type="InterPro" id="IPR011583">
    <property type="entry name" value="Chitinase_II/V-like_cat"/>
</dbReference>
<dbReference type="GO" id="GO:0008061">
    <property type="term" value="F:chitin binding"/>
    <property type="evidence" value="ECO:0007669"/>
    <property type="project" value="InterPro"/>
</dbReference>
<protein>
    <recommendedName>
        <fullName evidence="7">GH18 domain-containing protein</fullName>
    </recommendedName>
</protein>
<dbReference type="GO" id="GO:0006032">
    <property type="term" value="P:chitin catabolic process"/>
    <property type="evidence" value="ECO:0007669"/>
    <property type="project" value="TreeGrafter"/>
</dbReference>
<dbReference type="InterPro" id="IPR050314">
    <property type="entry name" value="Glycosyl_Hydrlase_18"/>
</dbReference>
<dbReference type="InterPro" id="IPR017853">
    <property type="entry name" value="GH"/>
</dbReference>
<keyword evidence="9" id="KW-1185">Reference proteome</keyword>
<organism evidence="8 9">
    <name type="scientific">Elysia crispata</name>
    <name type="common">lettuce slug</name>
    <dbReference type="NCBI Taxonomy" id="231223"/>
    <lineage>
        <taxon>Eukaryota</taxon>
        <taxon>Metazoa</taxon>
        <taxon>Spiralia</taxon>
        <taxon>Lophotrochozoa</taxon>
        <taxon>Mollusca</taxon>
        <taxon>Gastropoda</taxon>
        <taxon>Heterobranchia</taxon>
        <taxon>Euthyneura</taxon>
        <taxon>Panpulmonata</taxon>
        <taxon>Sacoglossa</taxon>
        <taxon>Placobranchoidea</taxon>
        <taxon>Plakobranchidae</taxon>
        <taxon>Elysia</taxon>
    </lineage>
</organism>
<dbReference type="Gene3D" id="3.10.50.10">
    <property type="match status" value="1"/>
</dbReference>
<evidence type="ECO:0000256" key="2">
    <source>
        <dbReference type="ARBA" id="ARBA00022801"/>
    </source>
</evidence>
<dbReference type="CDD" id="cd02872">
    <property type="entry name" value="GH18_chitolectin_chitotriosidase"/>
    <property type="match status" value="1"/>
</dbReference>
<dbReference type="SMART" id="SM00636">
    <property type="entry name" value="Glyco_18"/>
    <property type="match status" value="1"/>
</dbReference>
<accession>A0AAE0ZU76</accession>
<gene>
    <name evidence="8" type="ORF">RRG08_049848</name>
</gene>
<evidence type="ECO:0000256" key="5">
    <source>
        <dbReference type="RuleBase" id="RU000489"/>
    </source>
</evidence>
<keyword evidence="2 5" id="KW-0378">Hydrolase</keyword>
<feature type="domain" description="GH18" evidence="7">
    <location>
        <begin position="115"/>
        <end position="491"/>
    </location>
</feature>
<reference evidence="8" key="1">
    <citation type="journal article" date="2023" name="G3 (Bethesda)">
        <title>A reference genome for the long-term kleptoplast-retaining sea slug Elysia crispata morphotype clarki.</title>
        <authorList>
            <person name="Eastman K.E."/>
            <person name="Pendleton A.L."/>
            <person name="Shaikh M.A."/>
            <person name="Suttiyut T."/>
            <person name="Ogas R."/>
            <person name="Tomko P."/>
            <person name="Gavelis G."/>
            <person name="Widhalm J.R."/>
            <person name="Wisecaver J.H."/>
        </authorList>
    </citation>
    <scope>NUCLEOTIDE SEQUENCE</scope>
    <source>
        <strain evidence="8">ECLA1</strain>
    </source>
</reference>
<dbReference type="GO" id="GO:0005576">
    <property type="term" value="C:extracellular region"/>
    <property type="evidence" value="ECO:0007669"/>
    <property type="project" value="TreeGrafter"/>
</dbReference>
<keyword evidence="3" id="KW-1015">Disulfide bond</keyword>
<dbReference type="EMBL" id="JAWDGP010003292">
    <property type="protein sequence ID" value="KAK3775669.1"/>
    <property type="molecule type" value="Genomic_DNA"/>
</dbReference>
<dbReference type="FunFam" id="3.20.20.80:FF:000007">
    <property type="entry name" value="Acidic mammalian chitinase"/>
    <property type="match status" value="1"/>
</dbReference>
<name>A0AAE0ZU76_9GAST</name>
<evidence type="ECO:0000256" key="6">
    <source>
        <dbReference type="RuleBase" id="RU004453"/>
    </source>
</evidence>
<dbReference type="Pfam" id="PF00704">
    <property type="entry name" value="Glyco_hydro_18"/>
    <property type="match status" value="1"/>
</dbReference>
<dbReference type="InterPro" id="IPR001579">
    <property type="entry name" value="Glyco_hydro_18_chit_AS"/>
</dbReference>
<evidence type="ECO:0000256" key="4">
    <source>
        <dbReference type="ARBA" id="ARBA00023295"/>
    </source>
</evidence>
<dbReference type="FunFam" id="3.10.50.10:FF:000001">
    <property type="entry name" value="Chitinase 3-like 1"/>
    <property type="match status" value="1"/>
</dbReference>
<evidence type="ECO:0000256" key="1">
    <source>
        <dbReference type="ARBA" id="ARBA00022729"/>
    </source>
</evidence>